<dbReference type="Pfam" id="PF02654">
    <property type="entry name" value="CobS"/>
    <property type="match status" value="1"/>
</dbReference>
<keyword evidence="13 19" id="KW-0472">Membrane</keyword>
<comment type="cofactor">
    <cofactor evidence="1 19">
        <name>Mg(2+)</name>
        <dbReference type="ChEBI" id="CHEBI:18420"/>
    </cofactor>
</comment>
<comment type="catalytic activity">
    <reaction evidence="18 19">
        <text>alpha-ribazole 5'-phosphate + adenosylcob(III)inamide-GDP = adenosylcob(III)alamin 5'-phosphate + GMP + H(+)</text>
        <dbReference type="Rhea" id="RHEA:23560"/>
        <dbReference type="ChEBI" id="CHEBI:15378"/>
        <dbReference type="ChEBI" id="CHEBI:57918"/>
        <dbReference type="ChEBI" id="CHEBI:58115"/>
        <dbReference type="ChEBI" id="CHEBI:60487"/>
        <dbReference type="ChEBI" id="CHEBI:60493"/>
        <dbReference type="EC" id="2.7.8.26"/>
    </reaction>
</comment>
<comment type="subcellular location">
    <subcellularLocation>
        <location evidence="2 19">Cell membrane</location>
        <topology evidence="2 19">Multi-pass membrane protein</topology>
    </subcellularLocation>
</comment>
<feature type="transmembrane region" description="Helical" evidence="19">
    <location>
        <begin position="189"/>
        <end position="209"/>
    </location>
</feature>
<name>A0A927H809_9BACL</name>
<evidence type="ECO:0000256" key="12">
    <source>
        <dbReference type="ARBA" id="ARBA00022989"/>
    </source>
</evidence>
<dbReference type="AlphaFoldDB" id="A0A927H809"/>
<evidence type="ECO:0000313" key="21">
    <source>
        <dbReference type="Proteomes" id="UP000632125"/>
    </source>
</evidence>
<sequence>MVRHAIKRHAHACIAAFQFLTRLPIPVEVPFVNRVLTRSVIYFPLAGAFIGACVAAAAWLLGLVVPAWPSAVILLALWTALSGGLHLDGWMDTADGVLSHRSRERMLEIMKDSRVGAMGVLAAVLLLLFKASLLAELLREERGALVAAMLIAGPAWGRAWMAAAIAAWPNARKGEGIGAMFEGVKFAQAAAAFAISLGVTWIALAIAGLDWPHATAAACGALALTLLAGGLPAAWLNRKLGGLTGDTYGAMNETVEAVLLFTAMLFVRAL</sequence>
<dbReference type="GO" id="GO:0005886">
    <property type="term" value="C:plasma membrane"/>
    <property type="evidence" value="ECO:0007669"/>
    <property type="project" value="UniProtKB-SubCell"/>
</dbReference>
<dbReference type="GO" id="GO:0008818">
    <property type="term" value="F:cobalamin 5'-phosphate synthase activity"/>
    <property type="evidence" value="ECO:0007669"/>
    <property type="project" value="UniProtKB-UniRule"/>
</dbReference>
<dbReference type="HAMAP" id="MF_00719">
    <property type="entry name" value="CobS"/>
    <property type="match status" value="1"/>
</dbReference>
<evidence type="ECO:0000256" key="11">
    <source>
        <dbReference type="ARBA" id="ARBA00022842"/>
    </source>
</evidence>
<evidence type="ECO:0000256" key="2">
    <source>
        <dbReference type="ARBA" id="ARBA00004651"/>
    </source>
</evidence>
<evidence type="ECO:0000256" key="8">
    <source>
        <dbReference type="ARBA" id="ARBA00022573"/>
    </source>
</evidence>
<gene>
    <name evidence="19 20" type="primary">cobS</name>
    <name evidence="20" type="ORF">IDH41_21615</name>
</gene>
<keyword evidence="9 19" id="KW-0808">Transferase</keyword>
<dbReference type="RefSeq" id="WP_190864740.1">
    <property type="nucleotide sequence ID" value="NZ_JACXIY010000027.1"/>
</dbReference>
<evidence type="ECO:0000256" key="10">
    <source>
        <dbReference type="ARBA" id="ARBA00022692"/>
    </source>
</evidence>
<dbReference type="NCBIfam" id="TIGR00317">
    <property type="entry name" value="cobS"/>
    <property type="match status" value="1"/>
</dbReference>
<evidence type="ECO:0000256" key="15">
    <source>
        <dbReference type="ARBA" id="ARBA00032605"/>
    </source>
</evidence>
<evidence type="ECO:0000256" key="16">
    <source>
        <dbReference type="ARBA" id="ARBA00032853"/>
    </source>
</evidence>
<evidence type="ECO:0000256" key="9">
    <source>
        <dbReference type="ARBA" id="ARBA00022679"/>
    </source>
</evidence>
<feature type="transmembrane region" description="Helical" evidence="19">
    <location>
        <begin position="115"/>
        <end position="138"/>
    </location>
</feature>
<dbReference type="InterPro" id="IPR003805">
    <property type="entry name" value="CobS"/>
</dbReference>
<comment type="pathway">
    <text evidence="3 19">Cofactor biosynthesis; adenosylcobalamin biosynthesis; adenosylcobalamin from cob(II)yrinate a,c-diamide: step 7/7.</text>
</comment>
<evidence type="ECO:0000256" key="17">
    <source>
        <dbReference type="ARBA" id="ARBA00048623"/>
    </source>
</evidence>
<evidence type="ECO:0000256" key="7">
    <source>
        <dbReference type="ARBA" id="ARBA00022475"/>
    </source>
</evidence>
<evidence type="ECO:0000256" key="1">
    <source>
        <dbReference type="ARBA" id="ARBA00001946"/>
    </source>
</evidence>
<dbReference type="Proteomes" id="UP000632125">
    <property type="component" value="Unassembled WGS sequence"/>
</dbReference>
<comment type="function">
    <text evidence="14 19">Joins adenosylcobinamide-GDP and alpha-ribazole to generate adenosylcobalamin (Ado-cobalamin). Also synthesizes adenosylcobalamin 5'-phosphate from adenosylcobinamide-GDP and alpha-ribazole 5'-phosphate.</text>
</comment>
<protein>
    <recommendedName>
        <fullName evidence="6 19">Adenosylcobinamide-GDP ribazoletransferase</fullName>
        <ecNumber evidence="5 19">2.7.8.26</ecNumber>
    </recommendedName>
    <alternativeName>
        <fullName evidence="16 19">Cobalamin synthase</fullName>
    </alternativeName>
    <alternativeName>
        <fullName evidence="15 19">Cobalamin-5'-phosphate synthase</fullName>
    </alternativeName>
</protein>
<dbReference type="GO" id="GO:0009236">
    <property type="term" value="P:cobalamin biosynthetic process"/>
    <property type="evidence" value="ECO:0007669"/>
    <property type="project" value="UniProtKB-UniRule"/>
</dbReference>
<proteinExistence type="inferred from homology"/>
<evidence type="ECO:0000256" key="18">
    <source>
        <dbReference type="ARBA" id="ARBA00049504"/>
    </source>
</evidence>
<feature type="transmembrane region" description="Helical" evidence="19">
    <location>
        <begin position="215"/>
        <end position="236"/>
    </location>
</feature>
<dbReference type="EMBL" id="JACXIY010000027">
    <property type="protein sequence ID" value="MBD2871188.1"/>
    <property type="molecule type" value="Genomic_DNA"/>
</dbReference>
<dbReference type="PANTHER" id="PTHR34148">
    <property type="entry name" value="ADENOSYLCOBINAMIDE-GDP RIBAZOLETRANSFERASE"/>
    <property type="match status" value="1"/>
</dbReference>
<feature type="transmembrane region" description="Helical" evidence="19">
    <location>
        <begin position="67"/>
        <end position="87"/>
    </location>
</feature>
<evidence type="ECO:0000256" key="6">
    <source>
        <dbReference type="ARBA" id="ARBA00015850"/>
    </source>
</evidence>
<dbReference type="PANTHER" id="PTHR34148:SF1">
    <property type="entry name" value="ADENOSYLCOBINAMIDE-GDP RIBAZOLETRANSFERASE"/>
    <property type="match status" value="1"/>
</dbReference>
<evidence type="ECO:0000256" key="19">
    <source>
        <dbReference type="HAMAP-Rule" id="MF_00719"/>
    </source>
</evidence>
<keyword evidence="11 19" id="KW-0460">Magnesium</keyword>
<feature type="transmembrane region" description="Helical" evidence="19">
    <location>
        <begin position="40"/>
        <end position="61"/>
    </location>
</feature>
<keyword evidence="21" id="KW-1185">Reference proteome</keyword>
<keyword evidence="10 19" id="KW-0812">Transmembrane</keyword>
<keyword evidence="7 19" id="KW-1003">Cell membrane</keyword>
<evidence type="ECO:0000256" key="5">
    <source>
        <dbReference type="ARBA" id="ARBA00013200"/>
    </source>
</evidence>
<comment type="caution">
    <text evidence="20">The sequence shown here is derived from an EMBL/GenBank/DDBJ whole genome shotgun (WGS) entry which is preliminary data.</text>
</comment>
<keyword evidence="12 19" id="KW-1133">Transmembrane helix</keyword>
<feature type="transmembrane region" description="Helical" evidence="19">
    <location>
        <begin position="144"/>
        <end position="168"/>
    </location>
</feature>
<comment type="similarity">
    <text evidence="4 19">Belongs to the CobS family.</text>
</comment>
<comment type="catalytic activity">
    <reaction evidence="17 19">
        <text>alpha-ribazole + adenosylcob(III)inamide-GDP = adenosylcob(III)alamin + GMP + H(+)</text>
        <dbReference type="Rhea" id="RHEA:16049"/>
        <dbReference type="ChEBI" id="CHEBI:10329"/>
        <dbReference type="ChEBI" id="CHEBI:15378"/>
        <dbReference type="ChEBI" id="CHEBI:18408"/>
        <dbReference type="ChEBI" id="CHEBI:58115"/>
        <dbReference type="ChEBI" id="CHEBI:60487"/>
        <dbReference type="EC" id="2.7.8.26"/>
    </reaction>
</comment>
<dbReference type="EC" id="2.7.8.26" evidence="5 19"/>
<evidence type="ECO:0000256" key="14">
    <source>
        <dbReference type="ARBA" id="ARBA00025228"/>
    </source>
</evidence>
<accession>A0A927H809</accession>
<reference evidence="20" key="1">
    <citation type="submission" date="2020-09" db="EMBL/GenBank/DDBJ databases">
        <title>A novel bacterium of genus Paenibacillus, isolated from South China Sea.</title>
        <authorList>
            <person name="Huang H."/>
            <person name="Mo K."/>
            <person name="Hu Y."/>
        </authorList>
    </citation>
    <scope>NUCLEOTIDE SEQUENCE</scope>
    <source>
        <strain evidence="20">IB182493</strain>
    </source>
</reference>
<evidence type="ECO:0000313" key="20">
    <source>
        <dbReference type="EMBL" id="MBD2871188.1"/>
    </source>
</evidence>
<evidence type="ECO:0000256" key="3">
    <source>
        <dbReference type="ARBA" id="ARBA00004663"/>
    </source>
</evidence>
<organism evidence="20 21">
    <name type="scientific">Paenibacillus arenilitoris</name>
    <dbReference type="NCBI Taxonomy" id="2772299"/>
    <lineage>
        <taxon>Bacteria</taxon>
        <taxon>Bacillati</taxon>
        <taxon>Bacillota</taxon>
        <taxon>Bacilli</taxon>
        <taxon>Bacillales</taxon>
        <taxon>Paenibacillaceae</taxon>
        <taxon>Paenibacillus</taxon>
    </lineage>
</organism>
<evidence type="ECO:0000256" key="13">
    <source>
        <dbReference type="ARBA" id="ARBA00023136"/>
    </source>
</evidence>
<evidence type="ECO:0000256" key="4">
    <source>
        <dbReference type="ARBA" id="ARBA00010561"/>
    </source>
</evidence>
<dbReference type="GO" id="GO:0051073">
    <property type="term" value="F:adenosylcobinamide-GDP ribazoletransferase activity"/>
    <property type="evidence" value="ECO:0007669"/>
    <property type="project" value="UniProtKB-UniRule"/>
</dbReference>
<keyword evidence="8 19" id="KW-0169">Cobalamin biosynthesis</keyword>